<dbReference type="Pfam" id="PF13531">
    <property type="entry name" value="SBP_bac_11"/>
    <property type="match status" value="1"/>
</dbReference>
<dbReference type="AlphaFoldDB" id="A0A7Z0WLT2"/>
<dbReference type="OrthoDB" id="5621159at2"/>
<evidence type="ECO:0000256" key="1">
    <source>
        <dbReference type="SAM" id="MobiDB-lite"/>
    </source>
</evidence>
<name>A0A7Z0WLT2_9PSEU</name>
<dbReference type="Gene3D" id="3.40.50.410">
    <property type="entry name" value="von Willebrand factor, type A domain"/>
    <property type="match status" value="1"/>
</dbReference>
<reference evidence="3 4" key="1">
    <citation type="submission" date="2016-12" db="EMBL/GenBank/DDBJ databases">
        <title>The draft genome sequence of Actinophytocola xinjiangensis.</title>
        <authorList>
            <person name="Wang W."/>
            <person name="Yuan L."/>
        </authorList>
    </citation>
    <scope>NUCLEOTIDE SEQUENCE [LARGE SCALE GENOMIC DNA]</scope>
    <source>
        <strain evidence="3 4">CGMCC 4.4663</strain>
    </source>
</reference>
<evidence type="ECO:0000313" key="3">
    <source>
        <dbReference type="EMBL" id="OLF09280.1"/>
    </source>
</evidence>
<gene>
    <name evidence="3" type="ORF">BLA60_19000</name>
</gene>
<dbReference type="Pfam" id="PF00092">
    <property type="entry name" value="VWA"/>
    <property type="match status" value="1"/>
</dbReference>
<dbReference type="InterPro" id="IPR036465">
    <property type="entry name" value="vWFA_dom_sf"/>
</dbReference>
<proteinExistence type="predicted"/>
<dbReference type="Proteomes" id="UP000185696">
    <property type="component" value="Unassembled WGS sequence"/>
</dbReference>
<dbReference type="SMART" id="SM00327">
    <property type="entry name" value="VWA"/>
    <property type="match status" value="1"/>
</dbReference>
<protein>
    <recommendedName>
        <fullName evidence="2">VWFA domain-containing protein</fullName>
    </recommendedName>
</protein>
<dbReference type="EMBL" id="MSIF01000009">
    <property type="protein sequence ID" value="OLF09280.1"/>
    <property type="molecule type" value="Genomic_DNA"/>
</dbReference>
<sequence length="569" mass="60250">MGRHSSAKPRGLRSRSPIVLLSVLLVVALLGWFAVDFLSERLGASNCDTTTELNVTAAEDIAGVVTQVARQGVPAQDGTCFNIRITPRESSAVADSLVLSDGTDRPHVWIPESEIWLQRAQEKGAWNVPVNGTSIASSPVVLALTEDTAGRLGWPGKPLTWASALGPQAPENLAIGLPDPAREPAGVSALFAVRDMFATAEDPGRAVTSELRSLSPNTVPRAADLFSRLPGADSTDQPLDGFPTSELAVLRHNVSNPDSPLVAAYSDPAIPALDYPFVVLPDAPKAEREAAERFLSALIDQTSTGKFADAGFRTPDGEMLRPRGEDKRTDGGRLTPVPLPEPADVDAVLNQWAGVNLSARIQVLIDVSGSMAEPVPGTGRNRMAVTLQAAELGIGLMKPTTKLGIWLFSTNLDGQGKDYRELFGVKTVAEHKEGGALEQLRAVEALPNGATGLYDSTLAAYKSSTQNYEAGRINIVVVLTDGRNEDANGITREQLLAELDALQDPRRPVQIIGIGIGPDIDEGELSAIAEATGGESFTTPDPTRINEIFYAALSRLLCQPPACQTGAGG</sequence>
<feature type="compositionally biased region" description="Basic and acidic residues" evidence="1">
    <location>
        <begin position="315"/>
        <end position="331"/>
    </location>
</feature>
<dbReference type="SUPFAM" id="SSF53300">
    <property type="entry name" value="vWA-like"/>
    <property type="match status" value="1"/>
</dbReference>
<dbReference type="PROSITE" id="PS50234">
    <property type="entry name" value="VWFA"/>
    <property type="match status" value="1"/>
</dbReference>
<feature type="domain" description="VWFA" evidence="2">
    <location>
        <begin position="360"/>
        <end position="553"/>
    </location>
</feature>
<organism evidence="3 4">
    <name type="scientific">Actinophytocola xinjiangensis</name>
    <dbReference type="NCBI Taxonomy" id="485602"/>
    <lineage>
        <taxon>Bacteria</taxon>
        <taxon>Bacillati</taxon>
        <taxon>Actinomycetota</taxon>
        <taxon>Actinomycetes</taxon>
        <taxon>Pseudonocardiales</taxon>
        <taxon>Pseudonocardiaceae</taxon>
    </lineage>
</organism>
<comment type="caution">
    <text evidence="3">The sequence shown here is derived from an EMBL/GenBank/DDBJ whole genome shotgun (WGS) entry which is preliminary data.</text>
</comment>
<dbReference type="InterPro" id="IPR002035">
    <property type="entry name" value="VWF_A"/>
</dbReference>
<dbReference type="RefSeq" id="WP_075134274.1">
    <property type="nucleotide sequence ID" value="NZ_MSIF01000009.1"/>
</dbReference>
<evidence type="ECO:0000259" key="2">
    <source>
        <dbReference type="PROSITE" id="PS50234"/>
    </source>
</evidence>
<evidence type="ECO:0000313" key="4">
    <source>
        <dbReference type="Proteomes" id="UP000185696"/>
    </source>
</evidence>
<feature type="region of interest" description="Disordered" evidence="1">
    <location>
        <begin position="307"/>
        <end position="339"/>
    </location>
</feature>
<keyword evidence="4" id="KW-1185">Reference proteome</keyword>
<accession>A0A7Z0WLT2</accession>
<dbReference type="SUPFAM" id="SSF53850">
    <property type="entry name" value="Periplasmic binding protein-like II"/>
    <property type="match status" value="1"/>
</dbReference>